<feature type="compositionally biased region" description="Polar residues" evidence="5">
    <location>
        <begin position="1"/>
        <end position="10"/>
    </location>
</feature>
<reference evidence="8" key="1">
    <citation type="submission" date="2021-10" db="EMBL/GenBank/DDBJ databases">
        <title>De novo Genome Assembly of Clathrus columnatus (Basidiomycota, Fungi) Using Illumina and Nanopore Sequence Data.</title>
        <authorList>
            <person name="Ogiso-Tanaka E."/>
            <person name="Itagaki H."/>
            <person name="Hosoya T."/>
            <person name="Hosaka K."/>
        </authorList>
    </citation>
    <scope>NUCLEOTIDE SEQUENCE</scope>
    <source>
        <strain evidence="8">MO-923</strain>
    </source>
</reference>
<dbReference type="PANTHER" id="PTHR11814">
    <property type="entry name" value="SULFATE TRANSPORTER"/>
    <property type="match status" value="1"/>
</dbReference>
<sequence>MSSENHLSLDSNDRRQGIDSTVHSRPTSIRGLDILSEAEHGGESAISYATSLAKLNPFTGLFSASIPAVMYSFLGTSRQLNVACEAALSLLVGQAVQNIIFHPDSTNSFRYFTEPEQQKLAIAVGTIITFQAGLMTFLLGIFRLGFIDVILSRALLRGFVTALAFVILLEQLIPIFGLSALEAQGDPPQTTLDKLLFLTKYVIIQDRAHWLTARIGFGALAALIIFRAVKRRVAKRYDWVKWIPEVLLAVIAFTGVIAVISSKLGWETEGVAILGRVKLDDVPLFAFPLHGLNINLFKRTASTAILISIVGFLDSIAAAKQNAVRFGYSISPNRELVALGDFSVHLSRLNADCGGRTQMASIIASAIILLATFFLLPSLYHLPKSVLSAVVCLVVWSLLAEAPHEFMWYYRMGAWMELGLMGLTLILTIIWSVEVGVLASIAISVLLVVKKSSQARMSILGRIPGTDQWKPISENPEAVEPLSGVLIVRIRESLNFANSAQMKERLRRLELYGIEPKHPSEAPTRQNVNVLVFHLADMETCDSAAVQVFSELVDEYKRRGVHIYFTHLRGHARLTLDKAGVLDALGEDSIFENVTSAMQHIEILELGGH</sequence>
<keyword evidence="3 6" id="KW-1133">Transmembrane helix</keyword>
<dbReference type="EMBL" id="BPWL01000003">
    <property type="protein sequence ID" value="GJJ08402.1"/>
    <property type="molecule type" value="Genomic_DNA"/>
</dbReference>
<dbReference type="SUPFAM" id="SSF52091">
    <property type="entry name" value="SpoIIaa-like"/>
    <property type="match status" value="1"/>
</dbReference>
<gene>
    <name evidence="8" type="ORF">Clacol_002618</name>
</gene>
<evidence type="ECO:0000256" key="6">
    <source>
        <dbReference type="SAM" id="Phobius"/>
    </source>
</evidence>
<evidence type="ECO:0000256" key="3">
    <source>
        <dbReference type="ARBA" id="ARBA00022989"/>
    </source>
</evidence>
<keyword evidence="9" id="KW-1185">Reference proteome</keyword>
<keyword evidence="2 6" id="KW-0812">Transmembrane</keyword>
<dbReference type="InterPro" id="IPR011547">
    <property type="entry name" value="SLC26A/SulP_dom"/>
</dbReference>
<evidence type="ECO:0000256" key="2">
    <source>
        <dbReference type="ARBA" id="ARBA00022692"/>
    </source>
</evidence>
<dbReference type="Gene3D" id="3.30.750.24">
    <property type="entry name" value="STAS domain"/>
    <property type="match status" value="1"/>
</dbReference>
<evidence type="ECO:0000313" key="8">
    <source>
        <dbReference type="EMBL" id="GJJ08402.1"/>
    </source>
</evidence>
<dbReference type="InterPro" id="IPR036513">
    <property type="entry name" value="STAS_dom_sf"/>
</dbReference>
<comment type="subcellular location">
    <subcellularLocation>
        <location evidence="1">Membrane</location>
        <topology evidence="1">Multi-pass membrane protein</topology>
    </subcellularLocation>
</comment>
<feature type="transmembrane region" description="Helical" evidence="6">
    <location>
        <begin position="386"/>
        <end position="403"/>
    </location>
</feature>
<dbReference type="GO" id="GO:0016020">
    <property type="term" value="C:membrane"/>
    <property type="evidence" value="ECO:0007669"/>
    <property type="project" value="UniProtKB-SubCell"/>
</dbReference>
<dbReference type="Pfam" id="PF00916">
    <property type="entry name" value="Sulfate_transp"/>
    <property type="match status" value="1"/>
</dbReference>
<feature type="transmembrane region" description="Helical" evidence="6">
    <location>
        <begin position="423"/>
        <end position="449"/>
    </location>
</feature>
<dbReference type="AlphaFoldDB" id="A0AAV5A196"/>
<dbReference type="Pfam" id="PF01740">
    <property type="entry name" value="STAS"/>
    <property type="match status" value="1"/>
</dbReference>
<evidence type="ECO:0000256" key="1">
    <source>
        <dbReference type="ARBA" id="ARBA00004141"/>
    </source>
</evidence>
<dbReference type="InterPro" id="IPR002645">
    <property type="entry name" value="STAS_dom"/>
</dbReference>
<protein>
    <recommendedName>
        <fullName evidence="7">STAS domain-containing protein</fullName>
    </recommendedName>
</protein>
<feature type="transmembrane region" description="Helical" evidence="6">
    <location>
        <begin position="120"/>
        <end position="142"/>
    </location>
</feature>
<name>A0AAV5A196_9AGAM</name>
<feature type="region of interest" description="Disordered" evidence="5">
    <location>
        <begin position="1"/>
        <end position="25"/>
    </location>
</feature>
<dbReference type="InterPro" id="IPR001902">
    <property type="entry name" value="SLC26A/SulP_fam"/>
</dbReference>
<evidence type="ECO:0000256" key="4">
    <source>
        <dbReference type="ARBA" id="ARBA00023136"/>
    </source>
</evidence>
<comment type="caution">
    <text evidence="8">The sequence shown here is derived from an EMBL/GenBank/DDBJ whole genome shotgun (WGS) entry which is preliminary data.</text>
</comment>
<dbReference type="Proteomes" id="UP001050691">
    <property type="component" value="Unassembled WGS sequence"/>
</dbReference>
<proteinExistence type="predicted"/>
<organism evidence="8 9">
    <name type="scientific">Clathrus columnatus</name>
    <dbReference type="NCBI Taxonomy" id="1419009"/>
    <lineage>
        <taxon>Eukaryota</taxon>
        <taxon>Fungi</taxon>
        <taxon>Dikarya</taxon>
        <taxon>Basidiomycota</taxon>
        <taxon>Agaricomycotina</taxon>
        <taxon>Agaricomycetes</taxon>
        <taxon>Phallomycetidae</taxon>
        <taxon>Phallales</taxon>
        <taxon>Clathraceae</taxon>
        <taxon>Clathrus</taxon>
    </lineage>
</organism>
<feature type="transmembrane region" description="Helical" evidence="6">
    <location>
        <begin position="246"/>
        <end position="266"/>
    </location>
</feature>
<evidence type="ECO:0000259" key="7">
    <source>
        <dbReference type="PROSITE" id="PS50801"/>
    </source>
</evidence>
<feature type="transmembrane region" description="Helical" evidence="6">
    <location>
        <begin position="154"/>
        <end position="176"/>
    </location>
</feature>
<evidence type="ECO:0000313" key="9">
    <source>
        <dbReference type="Proteomes" id="UP001050691"/>
    </source>
</evidence>
<feature type="transmembrane region" description="Helical" evidence="6">
    <location>
        <begin position="359"/>
        <end position="379"/>
    </location>
</feature>
<feature type="domain" description="STAS" evidence="7">
    <location>
        <begin position="475"/>
        <end position="601"/>
    </location>
</feature>
<evidence type="ECO:0000256" key="5">
    <source>
        <dbReference type="SAM" id="MobiDB-lite"/>
    </source>
</evidence>
<dbReference type="CDD" id="cd07042">
    <property type="entry name" value="STAS_SulP_like_sulfate_transporter"/>
    <property type="match status" value="1"/>
</dbReference>
<dbReference type="PROSITE" id="PS50801">
    <property type="entry name" value="STAS"/>
    <property type="match status" value="1"/>
</dbReference>
<dbReference type="GO" id="GO:0055085">
    <property type="term" value="P:transmembrane transport"/>
    <property type="evidence" value="ECO:0007669"/>
    <property type="project" value="InterPro"/>
</dbReference>
<keyword evidence="4 6" id="KW-0472">Membrane</keyword>
<accession>A0AAV5A196</accession>
<feature type="transmembrane region" description="Helical" evidence="6">
    <location>
        <begin position="208"/>
        <end position="226"/>
    </location>
</feature>